<proteinExistence type="predicted"/>
<organism evidence="2 3">
    <name type="scientific">Laccaria amethystina LaAM-08-1</name>
    <dbReference type="NCBI Taxonomy" id="1095629"/>
    <lineage>
        <taxon>Eukaryota</taxon>
        <taxon>Fungi</taxon>
        <taxon>Dikarya</taxon>
        <taxon>Basidiomycota</taxon>
        <taxon>Agaricomycotina</taxon>
        <taxon>Agaricomycetes</taxon>
        <taxon>Agaricomycetidae</taxon>
        <taxon>Agaricales</taxon>
        <taxon>Agaricineae</taxon>
        <taxon>Hydnangiaceae</taxon>
        <taxon>Laccaria</taxon>
    </lineage>
</organism>
<reference evidence="2 3" key="1">
    <citation type="submission" date="2014-04" db="EMBL/GenBank/DDBJ databases">
        <authorList>
            <consortium name="DOE Joint Genome Institute"/>
            <person name="Kuo A."/>
            <person name="Kohler A."/>
            <person name="Nagy L.G."/>
            <person name="Floudas D."/>
            <person name="Copeland A."/>
            <person name="Barry K.W."/>
            <person name="Cichocki N."/>
            <person name="Veneault-Fourrey C."/>
            <person name="LaButti K."/>
            <person name="Lindquist E.A."/>
            <person name="Lipzen A."/>
            <person name="Lundell T."/>
            <person name="Morin E."/>
            <person name="Murat C."/>
            <person name="Sun H."/>
            <person name="Tunlid A."/>
            <person name="Henrissat B."/>
            <person name="Grigoriev I.V."/>
            <person name="Hibbett D.S."/>
            <person name="Martin F."/>
            <person name="Nordberg H.P."/>
            <person name="Cantor M.N."/>
            <person name="Hua S.X."/>
        </authorList>
    </citation>
    <scope>NUCLEOTIDE SEQUENCE [LARGE SCALE GENOMIC DNA]</scope>
    <source>
        <strain evidence="2 3">LaAM-08-1</strain>
    </source>
</reference>
<name>A0A0C9XC67_9AGAR</name>
<sequence>MTRTTRPLAPLHASTHEGDTNYQAHGCPVVIFHRSSNLLNNLFVVGPLRPC</sequence>
<keyword evidence="3" id="KW-1185">Reference proteome</keyword>
<dbReference type="AlphaFoldDB" id="A0A0C9XC67"/>
<feature type="region of interest" description="Disordered" evidence="1">
    <location>
        <begin position="1"/>
        <end position="21"/>
    </location>
</feature>
<reference evidence="3" key="2">
    <citation type="submission" date="2015-01" db="EMBL/GenBank/DDBJ databases">
        <title>Evolutionary Origins and Diversification of the Mycorrhizal Mutualists.</title>
        <authorList>
            <consortium name="DOE Joint Genome Institute"/>
            <consortium name="Mycorrhizal Genomics Consortium"/>
            <person name="Kohler A."/>
            <person name="Kuo A."/>
            <person name="Nagy L.G."/>
            <person name="Floudas D."/>
            <person name="Copeland A."/>
            <person name="Barry K.W."/>
            <person name="Cichocki N."/>
            <person name="Veneault-Fourrey C."/>
            <person name="LaButti K."/>
            <person name="Lindquist E.A."/>
            <person name="Lipzen A."/>
            <person name="Lundell T."/>
            <person name="Morin E."/>
            <person name="Murat C."/>
            <person name="Riley R."/>
            <person name="Ohm R."/>
            <person name="Sun H."/>
            <person name="Tunlid A."/>
            <person name="Henrissat B."/>
            <person name="Grigoriev I.V."/>
            <person name="Hibbett D.S."/>
            <person name="Martin F."/>
        </authorList>
    </citation>
    <scope>NUCLEOTIDE SEQUENCE [LARGE SCALE GENOMIC DNA]</scope>
    <source>
        <strain evidence="3">LaAM-08-1</strain>
    </source>
</reference>
<dbReference type="Proteomes" id="UP000054477">
    <property type="component" value="Unassembled WGS sequence"/>
</dbReference>
<dbReference type="HOGENOM" id="CLU_3106740_0_0_1"/>
<protein>
    <submittedName>
        <fullName evidence="2">Uncharacterized protein</fullName>
    </submittedName>
</protein>
<dbReference type="EMBL" id="KN838821">
    <property type="protein sequence ID" value="KIJ93837.1"/>
    <property type="molecule type" value="Genomic_DNA"/>
</dbReference>
<accession>A0A0C9XC67</accession>
<evidence type="ECO:0000256" key="1">
    <source>
        <dbReference type="SAM" id="MobiDB-lite"/>
    </source>
</evidence>
<gene>
    <name evidence="2" type="ORF">K443DRAFT_111449</name>
</gene>
<evidence type="ECO:0000313" key="3">
    <source>
        <dbReference type="Proteomes" id="UP000054477"/>
    </source>
</evidence>
<evidence type="ECO:0000313" key="2">
    <source>
        <dbReference type="EMBL" id="KIJ93837.1"/>
    </source>
</evidence>